<dbReference type="SMART" id="SM00822">
    <property type="entry name" value="PKS_KR"/>
    <property type="match status" value="1"/>
</dbReference>
<dbReference type="PANTHER" id="PTHR43669">
    <property type="entry name" value="5-KETO-D-GLUCONATE 5-REDUCTASE"/>
    <property type="match status" value="1"/>
</dbReference>
<dbReference type="Gene3D" id="3.40.50.720">
    <property type="entry name" value="NAD(P)-binding Rossmann-like Domain"/>
    <property type="match status" value="1"/>
</dbReference>
<keyword evidence="2" id="KW-0560">Oxidoreductase</keyword>
<accession>A0A6P1SZ40</accession>
<evidence type="ECO:0000313" key="5">
    <source>
        <dbReference type="Proteomes" id="UP000464495"/>
    </source>
</evidence>
<dbReference type="Proteomes" id="UP000464495">
    <property type="component" value="Chromosome"/>
</dbReference>
<feature type="domain" description="Ketoreductase" evidence="3">
    <location>
        <begin position="6"/>
        <end position="190"/>
    </location>
</feature>
<dbReference type="PANTHER" id="PTHR43669:SF3">
    <property type="entry name" value="ALCOHOL DEHYDROGENASE, PUTATIVE (AFU_ORTHOLOGUE AFUA_3G03445)-RELATED"/>
    <property type="match status" value="1"/>
</dbReference>
<dbReference type="InterPro" id="IPR002347">
    <property type="entry name" value="SDR_fam"/>
</dbReference>
<evidence type="ECO:0000259" key="3">
    <source>
        <dbReference type="SMART" id="SM00822"/>
    </source>
</evidence>
<dbReference type="AlphaFoldDB" id="A0A6P1SZ40"/>
<dbReference type="PRINTS" id="PR00081">
    <property type="entry name" value="GDHRDH"/>
</dbReference>
<organism evidence="4 5">
    <name type="scientific">Algicella marina</name>
    <dbReference type="NCBI Taxonomy" id="2683284"/>
    <lineage>
        <taxon>Bacteria</taxon>
        <taxon>Pseudomonadati</taxon>
        <taxon>Pseudomonadota</taxon>
        <taxon>Alphaproteobacteria</taxon>
        <taxon>Rhodobacterales</taxon>
        <taxon>Paracoccaceae</taxon>
        <taxon>Algicella</taxon>
    </lineage>
</organism>
<evidence type="ECO:0000313" key="4">
    <source>
        <dbReference type="EMBL" id="QHQ34486.1"/>
    </source>
</evidence>
<dbReference type="NCBIfam" id="NF005681">
    <property type="entry name" value="PRK07478.1"/>
    <property type="match status" value="1"/>
</dbReference>
<reference evidence="4 5" key="1">
    <citation type="submission" date="2019-12" db="EMBL/GenBank/DDBJ databases">
        <title>Complete genome sequence of Algicella marina strain 9Alg 56(T) isolated from the red alga Tichocarpus crinitus.</title>
        <authorList>
            <person name="Kim S.-G."/>
            <person name="Nedashkovskaya O.I."/>
        </authorList>
    </citation>
    <scope>NUCLEOTIDE SEQUENCE [LARGE SCALE GENOMIC DNA]</scope>
    <source>
        <strain evidence="4 5">9Alg 56</strain>
    </source>
</reference>
<dbReference type="RefSeq" id="WP_161861055.1">
    <property type="nucleotide sequence ID" value="NZ_CP046620.1"/>
</dbReference>
<dbReference type="InterPro" id="IPR036291">
    <property type="entry name" value="NAD(P)-bd_dom_sf"/>
</dbReference>
<keyword evidence="5" id="KW-1185">Reference proteome</keyword>
<name>A0A6P1SZ40_9RHOB</name>
<dbReference type="EMBL" id="CP046620">
    <property type="protein sequence ID" value="QHQ34486.1"/>
    <property type="molecule type" value="Genomic_DNA"/>
</dbReference>
<protein>
    <submittedName>
        <fullName evidence="4">SDR family oxidoreductase</fullName>
    </submittedName>
</protein>
<comment type="similarity">
    <text evidence="1">Belongs to the short-chain dehydrogenases/reductases (SDR) family.</text>
</comment>
<proteinExistence type="inferred from homology"/>
<dbReference type="Pfam" id="PF13561">
    <property type="entry name" value="adh_short_C2"/>
    <property type="match status" value="1"/>
</dbReference>
<dbReference type="SUPFAM" id="SSF51735">
    <property type="entry name" value="NAD(P)-binding Rossmann-fold domains"/>
    <property type="match status" value="1"/>
</dbReference>
<dbReference type="FunFam" id="3.40.50.720:FF:000084">
    <property type="entry name" value="Short-chain dehydrogenase reductase"/>
    <property type="match status" value="1"/>
</dbReference>
<dbReference type="InterPro" id="IPR057326">
    <property type="entry name" value="KR_dom"/>
</dbReference>
<dbReference type="GO" id="GO:0016491">
    <property type="term" value="F:oxidoreductase activity"/>
    <property type="evidence" value="ECO:0007669"/>
    <property type="project" value="UniProtKB-KW"/>
</dbReference>
<evidence type="ECO:0000256" key="2">
    <source>
        <dbReference type="ARBA" id="ARBA00023002"/>
    </source>
</evidence>
<evidence type="ECO:0000256" key="1">
    <source>
        <dbReference type="ARBA" id="ARBA00006484"/>
    </source>
</evidence>
<dbReference type="KEGG" id="amaq:GO499_04430"/>
<dbReference type="CDD" id="cd05233">
    <property type="entry name" value="SDR_c"/>
    <property type="match status" value="1"/>
</dbReference>
<gene>
    <name evidence="4" type="ORF">GO499_04430</name>
</gene>
<sequence length="250" mass="25238">MRLADKVIIVTGASSGIGAAAARLFAAEGAAVVLGARRAERLEALSTEIVADGGRAVWVAGDVREADVAVALVARAEAAFGGLDGAFNNAGTVGEMAPVADITPGTWREVQDTNLTAAFLNARAQLPALQARGGGALVFTSSFVGMTVGLPGMGAYAAAKAGLMGLAQVIAAEYGAEGIRANCLMPGGTRTEMAGDDPEFHRFVEGLHALKRMAAPEEIAEVALFLLSDAASFVTGGGLFADGGNSICKT</sequence>